<feature type="compositionally biased region" description="Polar residues" evidence="6">
    <location>
        <begin position="338"/>
        <end position="351"/>
    </location>
</feature>
<feature type="compositionally biased region" description="Basic and acidic residues" evidence="6">
    <location>
        <begin position="376"/>
        <end position="389"/>
    </location>
</feature>
<dbReference type="Gene3D" id="6.10.250.1650">
    <property type="match status" value="1"/>
</dbReference>
<feature type="region of interest" description="Disordered" evidence="6">
    <location>
        <begin position="142"/>
        <end position="168"/>
    </location>
</feature>
<feature type="compositionally biased region" description="Polar residues" evidence="6">
    <location>
        <begin position="266"/>
        <end position="281"/>
    </location>
</feature>
<evidence type="ECO:0000256" key="1">
    <source>
        <dbReference type="ARBA" id="ARBA00004123"/>
    </source>
</evidence>
<dbReference type="Proteomes" id="UP000075883">
    <property type="component" value="Unassembled WGS sequence"/>
</dbReference>
<evidence type="ECO:0000256" key="2">
    <source>
        <dbReference type="ARBA" id="ARBA00023015"/>
    </source>
</evidence>
<dbReference type="GO" id="GO:0000122">
    <property type="term" value="P:negative regulation of transcription by RNA polymerase II"/>
    <property type="evidence" value="ECO:0007669"/>
    <property type="project" value="InterPro"/>
</dbReference>
<feature type="compositionally biased region" description="Gly residues" evidence="6">
    <location>
        <begin position="77"/>
        <end position="106"/>
    </location>
</feature>
<comment type="subcellular location">
    <subcellularLocation>
        <location evidence="1">Nucleus</location>
    </subcellularLocation>
</comment>
<evidence type="ECO:0000256" key="5">
    <source>
        <dbReference type="ARBA" id="ARBA00023242"/>
    </source>
</evidence>
<dbReference type="AlphaFoldDB" id="A0A182MRV5"/>
<reference evidence="9" key="1">
    <citation type="submission" date="2013-09" db="EMBL/GenBank/DDBJ databases">
        <title>The Genome Sequence of Anopheles culicifacies species A.</title>
        <authorList>
            <consortium name="The Broad Institute Genomics Platform"/>
            <person name="Neafsey D.E."/>
            <person name="Besansky N."/>
            <person name="Howell P."/>
            <person name="Walton C."/>
            <person name="Young S.K."/>
            <person name="Zeng Q."/>
            <person name="Gargeya S."/>
            <person name="Fitzgerald M."/>
            <person name="Haas B."/>
            <person name="Abouelleil A."/>
            <person name="Allen A.W."/>
            <person name="Alvarado L."/>
            <person name="Arachchi H.M."/>
            <person name="Berlin A.M."/>
            <person name="Chapman S.B."/>
            <person name="Gainer-Dewar J."/>
            <person name="Goldberg J."/>
            <person name="Griggs A."/>
            <person name="Gujja S."/>
            <person name="Hansen M."/>
            <person name="Howarth C."/>
            <person name="Imamovic A."/>
            <person name="Ireland A."/>
            <person name="Larimer J."/>
            <person name="McCowan C."/>
            <person name="Murphy C."/>
            <person name="Pearson M."/>
            <person name="Poon T.W."/>
            <person name="Priest M."/>
            <person name="Roberts A."/>
            <person name="Saif S."/>
            <person name="Shea T."/>
            <person name="Sisk P."/>
            <person name="Sykes S."/>
            <person name="Wortman J."/>
            <person name="Nusbaum C."/>
            <person name="Birren B."/>
        </authorList>
    </citation>
    <scope>NUCLEOTIDE SEQUENCE [LARGE SCALE GENOMIC DNA]</scope>
    <source>
        <strain evidence="9">A-37</strain>
    </source>
</reference>
<sequence length="667" mass="69858">MERMEVDDSAVVDLSLGSGRSSITITPATARDLRALAKNSGLTITPALPPVSTSHGSNPSSGGGGSSALSPITPTGSSGGGGGGGGTTSSGGGSGGGNTGGGGSGESGSTSPIPGRRVLRPRTEVKSYAEVPDIVLLPAKVNGRSQNGSGGGSGSVTAGLSESEDEEMPPVYPIKELTAAEICERERGLRKLREELLSEETKLVLLKKLKQSQQVMMKENLIVTPTNTNLSNPLASIPVALTKGSLSVTPTNAVPLPAHSKSSSSTKPISNPVNNRGSPLNITPVPKVSLSQRPSLPGGATLTPSSPGQRLPIGLSRGASNLIITPSVTITPTNAPTAAMKQRNSQNIGQLSSSVSITPTPPIPAQISCTTVEPVSLKRDRDQSTREDPQSQAQRQASAKLALRKQLEKTLLQIPPPKPPPPEMHFVPNPSNIEFVYLLGLEHVVDYLTKDKKPNPPQQPYRCAQCKIDFTPVWKWEKQVGKDPKVICEQCVTSNVKKALKAEHTNRLKTAFVKALQQEQEIEARLAAQTEAAAAQLTALAGLGGLGQLGALGNFGSLGNLANLSNSTAAAAAVQALHQQLFRGLQQNLQAGNLNMNSIQAQMMQFSPLLYSYQLAMAQAAASLSAAGKGSSLAEMQRALELQRQYQEMLSQSNPGPSNSRQNNWKS</sequence>
<evidence type="ECO:0000259" key="7">
    <source>
        <dbReference type="Pfam" id="PF16563"/>
    </source>
</evidence>
<keyword evidence="2" id="KW-0805">Transcription regulation</keyword>
<evidence type="ECO:0000313" key="9">
    <source>
        <dbReference type="Proteomes" id="UP000075883"/>
    </source>
</evidence>
<organism evidence="8 9">
    <name type="scientific">Anopheles culicifacies</name>
    <dbReference type="NCBI Taxonomy" id="139723"/>
    <lineage>
        <taxon>Eukaryota</taxon>
        <taxon>Metazoa</taxon>
        <taxon>Ecdysozoa</taxon>
        <taxon>Arthropoda</taxon>
        <taxon>Hexapoda</taxon>
        <taxon>Insecta</taxon>
        <taxon>Pterygota</taxon>
        <taxon>Neoptera</taxon>
        <taxon>Endopterygota</taxon>
        <taxon>Diptera</taxon>
        <taxon>Nematocera</taxon>
        <taxon>Culicoidea</taxon>
        <taxon>Culicidae</taxon>
        <taxon>Anophelinae</taxon>
        <taxon>Anopheles</taxon>
        <taxon>culicifacies species complex</taxon>
    </lineage>
</organism>
<evidence type="ECO:0000313" key="8">
    <source>
        <dbReference type="EnsemblMetazoa" id="ACUA024772-PA"/>
    </source>
</evidence>
<feature type="region of interest" description="Disordered" evidence="6">
    <location>
        <begin position="252"/>
        <end position="314"/>
    </location>
</feature>
<dbReference type="InterPro" id="IPR040386">
    <property type="entry name" value="P66"/>
</dbReference>
<dbReference type="PANTHER" id="PTHR13455:SF7">
    <property type="entry name" value="SIMJANG, ISOFORM E"/>
    <property type="match status" value="1"/>
</dbReference>
<feature type="domain" description="Transcriptional repressor p66 coiled-coil MBD2-interaction" evidence="7">
    <location>
        <begin position="181"/>
        <end position="225"/>
    </location>
</feature>
<evidence type="ECO:0000256" key="4">
    <source>
        <dbReference type="ARBA" id="ARBA00023163"/>
    </source>
</evidence>
<dbReference type="STRING" id="139723.A0A182MRV5"/>
<dbReference type="InterPro" id="IPR032346">
    <property type="entry name" value="P66_CC"/>
</dbReference>
<protein>
    <recommendedName>
        <fullName evidence="7">Transcriptional repressor p66 coiled-coil MBD2-interaction domain-containing protein</fullName>
    </recommendedName>
</protein>
<evidence type="ECO:0000256" key="6">
    <source>
        <dbReference type="SAM" id="MobiDB-lite"/>
    </source>
</evidence>
<feature type="region of interest" description="Disordered" evidence="6">
    <location>
        <begin position="1"/>
        <end position="29"/>
    </location>
</feature>
<accession>A0A182MRV5</accession>
<evidence type="ECO:0000256" key="3">
    <source>
        <dbReference type="ARBA" id="ARBA00023054"/>
    </source>
</evidence>
<reference evidence="8" key="2">
    <citation type="submission" date="2020-05" db="UniProtKB">
        <authorList>
            <consortium name="EnsemblMetazoa"/>
        </authorList>
    </citation>
    <scope>IDENTIFICATION</scope>
    <source>
        <strain evidence="8">A-37</strain>
    </source>
</reference>
<feature type="region of interest" description="Disordered" evidence="6">
    <location>
        <begin position="338"/>
        <end position="398"/>
    </location>
</feature>
<dbReference type="VEuPathDB" id="VectorBase:ACUA024772"/>
<feature type="region of interest" description="Disordered" evidence="6">
    <location>
        <begin position="644"/>
        <end position="667"/>
    </location>
</feature>
<dbReference type="GO" id="GO:0016581">
    <property type="term" value="C:NuRD complex"/>
    <property type="evidence" value="ECO:0007669"/>
    <property type="project" value="TreeGrafter"/>
</dbReference>
<feature type="region of interest" description="Disordered" evidence="6">
    <location>
        <begin position="43"/>
        <end position="124"/>
    </location>
</feature>
<keyword evidence="3" id="KW-0175">Coiled coil</keyword>
<feature type="compositionally biased region" description="Polar residues" evidence="6">
    <location>
        <begin position="18"/>
        <end position="27"/>
    </location>
</feature>
<dbReference type="PANTHER" id="PTHR13455">
    <property type="entry name" value="TRANSCRIPTIONAL REPRESSOR P66-RELATED"/>
    <property type="match status" value="1"/>
</dbReference>
<keyword evidence="4" id="KW-0804">Transcription</keyword>
<keyword evidence="9" id="KW-1185">Reference proteome</keyword>
<proteinExistence type="predicted"/>
<dbReference type="EMBL" id="AXCM01009801">
    <property type="status" value="NOT_ANNOTATED_CDS"/>
    <property type="molecule type" value="Genomic_DNA"/>
</dbReference>
<dbReference type="EnsemblMetazoa" id="ACUA024772-RA">
    <property type="protein sequence ID" value="ACUA024772-PA"/>
    <property type="gene ID" value="ACUA024772"/>
</dbReference>
<keyword evidence="5" id="KW-0539">Nucleus</keyword>
<name>A0A182MRV5_9DIPT</name>
<dbReference type="Pfam" id="PF16563">
    <property type="entry name" value="P66_CC"/>
    <property type="match status" value="1"/>
</dbReference>